<gene>
    <name evidence="2" type="ORF">BU26DRAFT_518393</name>
</gene>
<keyword evidence="1" id="KW-1133">Transmembrane helix</keyword>
<dbReference type="RefSeq" id="XP_033684876.1">
    <property type="nucleotide sequence ID" value="XM_033828800.1"/>
</dbReference>
<dbReference type="EMBL" id="ML987194">
    <property type="protein sequence ID" value="KAF2249872.1"/>
    <property type="molecule type" value="Genomic_DNA"/>
</dbReference>
<evidence type="ECO:0000313" key="2">
    <source>
        <dbReference type="EMBL" id="KAF2249872.1"/>
    </source>
</evidence>
<accession>A0A6A6IJ14</accession>
<proteinExistence type="predicted"/>
<dbReference type="OrthoDB" id="3799764at2759"/>
<feature type="transmembrane region" description="Helical" evidence="1">
    <location>
        <begin position="251"/>
        <end position="268"/>
    </location>
</feature>
<evidence type="ECO:0000313" key="3">
    <source>
        <dbReference type="Proteomes" id="UP000800094"/>
    </source>
</evidence>
<protein>
    <submittedName>
        <fullName evidence="2">Uncharacterized protein</fullName>
    </submittedName>
</protein>
<dbReference type="GeneID" id="54582130"/>
<name>A0A6A6IJ14_9PLEO</name>
<keyword evidence="1" id="KW-0812">Transmembrane</keyword>
<evidence type="ECO:0000256" key="1">
    <source>
        <dbReference type="SAM" id="Phobius"/>
    </source>
</evidence>
<keyword evidence="1" id="KW-0472">Membrane</keyword>
<dbReference type="Proteomes" id="UP000800094">
    <property type="component" value="Unassembled WGS sequence"/>
</dbReference>
<sequence length="269" mass="28048">MSDLEVGFDGANTTNSTEPGDVAKVVKAILASPTCSPTTSNTEGISAPTGVSQACTPRDVDFKPTSTLPMTAYAACTDYASILNSCASATPSFYSLPASQQASCVCYTPSSAALGCSISPTTVDALTPTLATTGRRYATVSALAISRFDDPVDACYEFFNLQGYTNIAGTLYGRNSRNETLLGWGFCANVDADLSASASATATETLGYATTTGGLPNMIDPTPSGECYPYVEADRYSGGVRVAGLTPFDRMVLVVVPALVTVFWYGLFF</sequence>
<keyword evidence="3" id="KW-1185">Reference proteome</keyword>
<organism evidence="2 3">
    <name type="scientific">Trematosphaeria pertusa</name>
    <dbReference type="NCBI Taxonomy" id="390896"/>
    <lineage>
        <taxon>Eukaryota</taxon>
        <taxon>Fungi</taxon>
        <taxon>Dikarya</taxon>
        <taxon>Ascomycota</taxon>
        <taxon>Pezizomycotina</taxon>
        <taxon>Dothideomycetes</taxon>
        <taxon>Pleosporomycetidae</taxon>
        <taxon>Pleosporales</taxon>
        <taxon>Massarineae</taxon>
        <taxon>Trematosphaeriaceae</taxon>
        <taxon>Trematosphaeria</taxon>
    </lineage>
</organism>
<dbReference type="AlphaFoldDB" id="A0A6A6IJ14"/>
<reference evidence="2" key="1">
    <citation type="journal article" date="2020" name="Stud. Mycol.">
        <title>101 Dothideomycetes genomes: a test case for predicting lifestyles and emergence of pathogens.</title>
        <authorList>
            <person name="Haridas S."/>
            <person name="Albert R."/>
            <person name="Binder M."/>
            <person name="Bloem J."/>
            <person name="Labutti K."/>
            <person name="Salamov A."/>
            <person name="Andreopoulos B."/>
            <person name="Baker S."/>
            <person name="Barry K."/>
            <person name="Bills G."/>
            <person name="Bluhm B."/>
            <person name="Cannon C."/>
            <person name="Castanera R."/>
            <person name="Culley D."/>
            <person name="Daum C."/>
            <person name="Ezra D."/>
            <person name="Gonzalez J."/>
            <person name="Henrissat B."/>
            <person name="Kuo A."/>
            <person name="Liang C."/>
            <person name="Lipzen A."/>
            <person name="Lutzoni F."/>
            <person name="Magnuson J."/>
            <person name="Mondo S."/>
            <person name="Nolan M."/>
            <person name="Ohm R."/>
            <person name="Pangilinan J."/>
            <person name="Park H.-J."/>
            <person name="Ramirez L."/>
            <person name="Alfaro M."/>
            <person name="Sun H."/>
            <person name="Tritt A."/>
            <person name="Yoshinaga Y."/>
            <person name="Zwiers L.-H."/>
            <person name="Turgeon B."/>
            <person name="Goodwin S."/>
            <person name="Spatafora J."/>
            <person name="Crous P."/>
            <person name="Grigoriev I."/>
        </authorList>
    </citation>
    <scope>NUCLEOTIDE SEQUENCE</scope>
    <source>
        <strain evidence="2">CBS 122368</strain>
    </source>
</reference>